<evidence type="ECO:0000313" key="1">
    <source>
        <dbReference type="Proteomes" id="UP000492821"/>
    </source>
</evidence>
<name>A0A7E4UYX7_PANRE</name>
<evidence type="ECO:0000313" key="2">
    <source>
        <dbReference type="WBParaSite" id="Pan_g14501.t1"/>
    </source>
</evidence>
<sequence>MTCFYSEQCFKEWQNNQFEQPRALPLMGQIGVNGIDHTTGTFAQKLLSRGSHWGLMALSRLDEVDWDWHWHQKQVMVTYFVPEPHGL</sequence>
<dbReference type="WBParaSite" id="Pan_g14501.t1">
    <property type="protein sequence ID" value="Pan_g14501.t1"/>
    <property type="gene ID" value="Pan_g14501"/>
</dbReference>
<accession>A0A7E4UYX7</accession>
<reference evidence="2" key="2">
    <citation type="submission" date="2020-10" db="UniProtKB">
        <authorList>
            <consortium name="WormBaseParasite"/>
        </authorList>
    </citation>
    <scope>IDENTIFICATION</scope>
</reference>
<protein>
    <submittedName>
        <fullName evidence="2">Cytoplasmic protein</fullName>
    </submittedName>
</protein>
<proteinExistence type="predicted"/>
<dbReference type="AlphaFoldDB" id="A0A7E4UYX7"/>
<organism evidence="1 2">
    <name type="scientific">Panagrellus redivivus</name>
    <name type="common">Microworm</name>
    <dbReference type="NCBI Taxonomy" id="6233"/>
    <lineage>
        <taxon>Eukaryota</taxon>
        <taxon>Metazoa</taxon>
        <taxon>Ecdysozoa</taxon>
        <taxon>Nematoda</taxon>
        <taxon>Chromadorea</taxon>
        <taxon>Rhabditida</taxon>
        <taxon>Tylenchina</taxon>
        <taxon>Panagrolaimomorpha</taxon>
        <taxon>Panagrolaimoidea</taxon>
        <taxon>Panagrolaimidae</taxon>
        <taxon>Panagrellus</taxon>
    </lineage>
</organism>
<keyword evidence="1" id="KW-1185">Reference proteome</keyword>
<reference evidence="1" key="1">
    <citation type="journal article" date="2013" name="Genetics">
        <title>The draft genome and transcriptome of Panagrellus redivivus are shaped by the harsh demands of a free-living lifestyle.</title>
        <authorList>
            <person name="Srinivasan J."/>
            <person name="Dillman A.R."/>
            <person name="Macchietto M.G."/>
            <person name="Heikkinen L."/>
            <person name="Lakso M."/>
            <person name="Fracchia K.M."/>
            <person name="Antoshechkin I."/>
            <person name="Mortazavi A."/>
            <person name="Wong G."/>
            <person name="Sternberg P.W."/>
        </authorList>
    </citation>
    <scope>NUCLEOTIDE SEQUENCE [LARGE SCALE GENOMIC DNA]</scope>
    <source>
        <strain evidence="1">MT8872</strain>
    </source>
</reference>
<dbReference type="Proteomes" id="UP000492821">
    <property type="component" value="Unassembled WGS sequence"/>
</dbReference>